<name>A0A9N8QV05_9BURK</name>
<organism evidence="1 2">
    <name type="scientific">Paraburkholderia domus</name>
    <dbReference type="NCBI Taxonomy" id="2793075"/>
    <lineage>
        <taxon>Bacteria</taxon>
        <taxon>Pseudomonadati</taxon>
        <taxon>Pseudomonadota</taxon>
        <taxon>Betaproteobacteria</taxon>
        <taxon>Burkholderiales</taxon>
        <taxon>Burkholderiaceae</taxon>
        <taxon>Paraburkholderia</taxon>
    </lineage>
</organism>
<dbReference type="RefSeq" id="WP_236078434.1">
    <property type="nucleotide sequence ID" value="NZ_CAJNAS010000003.1"/>
</dbReference>
<dbReference type="Proteomes" id="UP000675121">
    <property type="component" value="Unassembled WGS sequence"/>
</dbReference>
<evidence type="ECO:0000313" key="1">
    <source>
        <dbReference type="EMBL" id="CAE6872659.1"/>
    </source>
</evidence>
<dbReference type="GO" id="GO:0003677">
    <property type="term" value="F:DNA binding"/>
    <property type="evidence" value="ECO:0007669"/>
    <property type="project" value="InterPro"/>
</dbReference>
<protein>
    <submittedName>
        <fullName evidence="1">Uncharacterized protein</fullName>
    </submittedName>
</protein>
<proteinExistence type="predicted"/>
<dbReference type="AlphaFoldDB" id="A0A9N8QV05"/>
<dbReference type="Gene3D" id="1.10.260.40">
    <property type="entry name" value="lambda repressor-like DNA-binding domains"/>
    <property type="match status" value="1"/>
</dbReference>
<dbReference type="Pfam" id="PF18143">
    <property type="entry name" value="HAD_SAK_2"/>
    <property type="match status" value="1"/>
</dbReference>
<keyword evidence="2" id="KW-1185">Reference proteome</keyword>
<dbReference type="EMBL" id="CAJNAS010000003">
    <property type="protein sequence ID" value="CAE6872659.1"/>
    <property type="molecule type" value="Genomic_DNA"/>
</dbReference>
<sequence length="291" mass="32024">MTSASTQPDSGSPSLARSLRALGEIVKAKRVSCELDLLDAADYMNVSVTDLSHLEDGQSIETGDLFKVLTELGLVMLVMSKTDATDVLDALGQTVDWYPDTAQPPRPHKATAPIATGPNNTTPTLFVDFDGTLHVGNSFIDENGQITLDTGGSLLEFAPLLVNLLEPYPSVEIVLTTSWTRSLPPEKVMSYLPPALARRVVATTHGTTARFGYIQNGTDRTYIVCKFASNRRLTRWLALDDRVYGIEKFERVPGELQEHFVCLDPSRGISDQRALDRIQEWLVNVCTDRGQ</sequence>
<gene>
    <name evidence="1" type="ORF">R70211_01381</name>
</gene>
<comment type="caution">
    <text evidence="1">The sequence shown here is derived from an EMBL/GenBank/DDBJ whole genome shotgun (WGS) entry which is preliminary data.</text>
</comment>
<dbReference type="InterPro" id="IPR010982">
    <property type="entry name" value="Lambda_DNA-bd_dom_sf"/>
</dbReference>
<reference evidence="1" key="1">
    <citation type="submission" date="2021-02" db="EMBL/GenBank/DDBJ databases">
        <authorList>
            <person name="Vanwijnsberghe S."/>
        </authorList>
    </citation>
    <scope>NUCLEOTIDE SEQUENCE</scope>
    <source>
        <strain evidence="1">R-70211</strain>
    </source>
</reference>
<evidence type="ECO:0000313" key="2">
    <source>
        <dbReference type="Proteomes" id="UP000675121"/>
    </source>
</evidence>
<accession>A0A9N8QV05</accession>